<dbReference type="RefSeq" id="WP_127566952.1">
    <property type="nucleotide sequence ID" value="NZ_BMFB01000003.1"/>
</dbReference>
<dbReference type="InterPro" id="IPR050765">
    <property type="entry name" value="Riboflavin_Biosynth_HTPR"/>
</dbReference>
<evidence type="ECO:0000313" key="4">
    <source>
        <dbReference type="EMBL" id="AZU04197.1"/>
    </source>
</evidence>
<evidence type="ECO:0000256" key="3">
    <source>
        <dbReference type="ARBA" id="ARBA00023002"/>
    </source>
</evidence>
<dbReference type="OrthoDB" id="9800865at2"/>
<dbReference type="GO" id="GO:0009231">
    <property type="term" value="P:riboflavin biosynthetic process"/>
    <property type="evidence" value="ECO:0007669"/>
    <property type="project" value="UniProtKB-UniPathway"/>
</dbReference>
<dbReference type="InterPro" id="IPR002734">
    <property type="entry name" value="RibDG_C"/>
</dbReference>
<dbReference type="NCBIfam" id="TIGR00227">
    <property type="entry name" value="ribD_Cterm"/>
    <property type="match status" value="1"/>
</dbReference>
<keyword evidence="2" id="KW-0521">NADP</keyword>
<dbReference type="Pfam" id="PF01872">
    <property type="entry name" value="RibD_C"/>
    <property type="match status" value="1"/>
</dbReference>
<dbReference type="InterPro" id="IPR024072">
    <property type="entry name" value="DHFR-like_dom_sf"/>
</dbReference>
<keyword evidence="3" id="KW-0560">Oxidoreductase</keyword>
<evidence type="ECO:0000313" key="5">
    <source>
        <dbReference type="Proteomes" id="UP000286954"/>
    </source>
</evidence>
<name>A0A3T0EAE2_9PROT</name>
<evidence type="ECO:0000256" key="1">
    <source>
        <dbReference type="ARBA" id="ARBA00005104"/>
    </source>
</evidence>
<dbReference type="Gene3D" id="3.40.430.10">
    <property type="entry name" value="Dihydrofolate Reductase, subunit A"/>
    <property type="match status" value="1"/>
</dbReference>
<comment type="pathway">
    <text evidence="1">Cofactor biosynthesis; riboflavin biosynthesis.</text>
</comment>
<dbReference type="PANTHER" id="PTHR38011">
    <property type="entry name" value="DIHYDROFOLATE REDUCTASE FAMILY PROTEIN (AFU_ORTHOLOGUE AFUA_8G06820)"/>
    <property type="match status" value="1"/>
</dbReference>
<dbReference type="InterPro" id="IPR011549">
    <property type="entry name" value="RibD_C"/>
</dbReference>
<evidence type="ECO:0000256" key="2">
    <source>
        <dbReference type="ARBA" id="ARBA00022857"/>
    </source>
</evidence>
<dbReference type="GO" id="GO:0050661">
    <property type="term" value="F:NADP binding"/>
    <property type="evidence" value="ECO:0007669"/>
    <property type="project" value="InterPro"/>
</dbReference>
<gene>
    <name evidence="4" type="ORF">X907_1666</name>
</gene>
<dbReference type="AlphaFoldDB" id="A0A3T0EAE2"/>
<dbReference type="SUPFAM" id="SSF53597">
    <property type="entry name" value="Dihydrofolate reductase-like"/>
    <property type="match status" value="1"/>
</dbReference>
<accession>A0A3T0EAE2</accession>
<sequence>MAGFVHVTLKLATSLDGKIATSTGQSQWITGSEARDAVHALRARYDVIMTGIGTVLADDPRLTVRPGGVKAADQPERAVLDTRLRILPGAKLFEEGPAIIFHGSDDEARAKALSAKGARLVRVETGADGHADLRAALRYLGSAGHSRVLIEAGGRLAASALKAGLVHRLEWFRAPMIIGGDGMDVFAALGLGNLASAPQFRRTSVRVIGRDLHESYEREGN</sequence>
<dbReference type="GO" id="GO:0008703">
    <property type="term" value="F:5-amino-6-(5-phosphoribosylamino)uracil reductase activity"/>
    <property type="evidence" value="ECO:0007669"/>
    <property type="project" value="InterPro"/>
</dbReference>
<dbReference type="KEGG" id="gak:X907_1666"/>
<protein>
    <submittedName>
        <fullName evidence="4">Riboflavin biosynthesis protein RibD</fullName>
    </submittedName>
</protein>
<proteinExistence type="predicted"/>
<keyword evidence="5" id="KW-1185">Reference proteome</keyword>
<dbReference type="PANTHER" id="PTHR38011:SF7">
    <property type="entry name" value="2,5-DIAMINO-6-RIBOSYLAMINO-4(3H)-PYRIMIDINONE 5'-PHOSPHATE REDUCTASE"/>
    <property type="match status" value="1"/>
</dbReference>
<reference evidence="4 5" key="1">
    <citation type="submission" date="2016-12" db="EMBL/GenBank/DDBJ databases">
        <title>The genome of dimorphic prosthecate Glycocaulis alkaliphilus 6b-8t, isolated from crude oil dictates its adaptability in petroleum environments.</title>
        <authorList>
            <person name="Wu X.-L."/>
            <person name="Geng S."/>
        </authorList>
    </citation>
    <scope>NUCLEOTIDE SEQUENCE [LARGE SCALE GENOMIC DNA]</scope>
    <source>
        <strain evidence="4 5">6B-8</strain>
    </source>
</reference>
<dbReference type="Proteomes" id="UP000286954">
    <property type="component" value="Chromosome"/>
</dbReference>
<organism evidence="4 5">
    <name type="scientific">Glycocaulis alkaliphilus</name>
    <dbReference type="NCBI Taxonomy" id="1434191"/>
    <lineage>
        <taxon>Bacteria</taxon>
        <taxon>Pseudomonadati</taxon>
        <taxon>Pseudomonadota</taxon>
        <taxon>Alphaproteobacteria</taxon>
        <taxon>Maricaulales</taxon>
        <taxon>Maricaulaceae</taxon>
        <taxon>Glycocaulis</taxon>
    </lineage>
</organism>
<dbReference type="EMBL" id="CP018911">
    <property type="protein sequence ID" value="AZU04197.1"/>
    <property type="molecule type" value="Genomic_DNA"/>
</dbReference>
<dbReference type="UniPathway" id="UPA00275"/>